<reference evidence="5" key="1">
    <citation type="submission" date="2023-08" db="EMBL/GenBank/DDBJ databases">
        <title>Chromosome-level Genome Assembly of mud carp (Cirrhinus molitorella).</title>
        <authorList>
            <person name="Liu H."/>
        </authorList>
    </citation>
    <scope>NUCLEOTIDE SEQUENCE</scope>
    <source>
        <strain evidence="5">Prfri</strain>
        <tissue evidence="5">Muscle</tissue>
    </source>
</reference>
<evidence type="ECO:0000313" key="6">
    <source>
        <dbReference type="Proteomes" id="UP001187343"/>
    </source>
</evidence>
<keyword evidence="4" id="KW-1015">Disulfide bond</keyword>
<evidence type="ECO:0000256" key="3">
    <source>
        <dbReference type="ARBA" id="ARBA00022525"/>
    </source>
</evidence>
<dbReference type="GO" id="GO:0030199">
    <property type="term" value="P:collagen fibril organization"/>
    <property type="evidence" value="ECO:0007669"/>
    <property type="project" value="TreeGrafter"/>
</dbReference>
<dbReference type="InterPro" id="IPR026645">
    <property type="entry name" value="Dermatopontin"/>
</dbReference>
<evidence type="ECO:0000313" key="5">
    <source>
        <dbReference type="EMBL" id="KAK2894417.1"/>
    </source>
</evidence>
<evidence type="ECO:0000256" key="1">
    <source>
        <dbReference type="ARBA" id="ARBA00004613"/>
    </source>
</evidence>
<evidence type="ECO:0000256" key="4">
    <source>
        <dbReference type="ARBA" id="ARBA00023157"/>
    </source>
</evidence>
<protein>
    <submittedName>
        <fullName evidence="5">Uncharacterized protein</fullName>
    </submittedName>
</protein>
<organism evidence="5 6">
    <name type="scientific">Cirrhinus molitorella</name>
    <name type="common">mud carp</name>
    <dbReference type="NCBI Taxonomy" id="172907"/>
    <lineage>
        <taxon>Eukaryota</taxon>
        <taxon>Metazoa</taxon>
        <taxon>Chordata</taxon>
        <taxon>Craniata</taxon>
        <taxon>Vertebrata</taxon>
        <taxon>Euteleostomi</taxon>
        <taxon>Actinopterygii</taxon>
        <taxon>Neopterygii</taxon>
        <taxon>Teleostei</taxon>
        <taxon>Ostariophysi</taxon>
        <taxon>Cypriniformes</taxon>
        <taxon>Cyprinidae</taxon>
        <taxon>Labeoninae</taxon>
        <taxon>Labeonini</taxon>
        <taxon>Cirrhinus</taxon>
    </lineage>
</organism>
<evidence type="ECO:0000256" key="2">
    <source>
        <dbReference type="ARBA" id="ARBA00008712"/>
    </source>
</evidence>
<dbReference type="GO" id="GO:0031012">
    <property type="term" value="C:extracellular matrix"/>
    <property type="evidence" value="ECO:0007669"/>
    <property type="project" value="TreeGrafter"/>
</dbReference>
<comment type="similarity">
    <text evidence="2">Belongs to the dermatopontin family.</text>
</comment>
<dbReference type="PANTHER" id="PTHR15040:SF3">
    <property type="entry name" value="SI:DKEY-14D8.6-RELATED"/>
    <property type="match status" value="1"/>
</dbReference>
<proteinExistence type="inferred from homology"/>
<sequence>MKTVALLLLLNGLLASGHNWQNNYDGPLNFKCPAGQSISSITSEHHNKHEDRIWEFGCQTTYKQSTQCYWTGYINDFDQVILFECPAHEVIAGMSSYHSNRHEDRRWRFYCCKNSWVSQSCHWTKYVNNFDQYFHWIVPSRNVLAGVHSYHQNRQEDRRWAYKVCVQYRK</sequence>
<comment type="caution">
    <text evidence="5">The sequence shown here is derived from an EMBL/GenBank/DDBJ whole genome shotgun (WGS) entry which is preliminary data.</text>
</comment>
<gene>
    <name evidence="5" type="ORF">Q8A67_011646</name>
</gene>
<name>A0AA88PNP5_9TELE</name>
<comment type="subcellular location">
    <subcellularLocation>
        <location evidence="1">Secreted</location>
    </subcellularLocation>
</comment>
<dbReference type="PANTHER" id="PTHR15040">
    <property type="entry name" value="DERMATOPONTIN-RELATED"/>
    <property type="match status" value="1"/>
</dbReference>
<dbReference type="AlphaFoldDB" id="A0AA88PNP5"/>
<dbReference type="Pfam" id="PF14704">
    <property type="entry name" value="DERM"/>
    <property type="match status" value="1"/>
</dbReference>
<dbReference type="EMBL" id="JAUYZG010000011">
    <property type="protein sequence ID" value="KAK2894417.1"/>
    <property type="molecule type" value="Genomic_DNA"/>
</dbReference>
<accession>A0AA88PNP5</accession>
<dbReference type="Proteomes" id="UP001187343">
    <property type="component" value="Unassembled WGS sequence"/>
</dbReference>
<keyword evidence="6" id="KW-1185">Reference proteome</keyword>
<keyword evidence="3" id="KW-0964">Secreted</keyword>
<dbReference type="GO" id="GO:0005615">
    <property type="term" value="C:extracellular space"/>
    <property type="evidence" value="ECO:0007669"/>
    <property type="project" value="TreeGrafter"/>
</dbReference>